<protein>
    <recommendedName>
        <fullName evidence="5">Peptide-O-fucosyltransferase</fullName>
    </recommendedName>
</protein>
<keyword evidence="4" id="KW-1185">Reference proteome</keyword>
<evidence type="ECO:0000313" key="4">
    <source>
        <dbReference type="Proteomes" id="UP001050691"/>
    </source>
</evidence>
<dbReference type="CDD" id="cd11296">
    <property type="entry name" value="O-FucT_like"/>
    <property type="match status" value="1"/>
</dbReference>
<feature type="transmembrane region" description="Helical" evidence="2">
    <location>
        <begin position="12"/>
        <end position="30"/>
    </location>
</feature>
<dbReference type="AlphaFoldDB" id="A0AAV5AGN6"/>
<dbReference type="EMBL" id="BPWL01000009">
    <property type="protein sequence ID" value="GJJ13799.1"/>
    <property type="molecule type" value="Genomic_DNA"/>
</dbReference>
<dbReference type="Proteomes" id="UP001050691">
    <property type="component" value="Unassembled WGS sequence"/>
</dbReference>
<organism evidence="3 4">
    <name type="scientific">Clathrus columnatus</name>
    <dbReference type="NCBI Taxonomy" id="1419009"/>
    <lineage>
        <taxon>Eukaryota</taxon>
        <taxon>Fungi</taxon>
        <taxon>Dikarya</taxon>
        <taxon>Basidiomycota</taxon>
        <taxon>Agaricomycotina</taxon>
        <taxon>Agaricomycetes</taxon>
        <taxon>Phallomycetidae</taxon>
        <taxon>Phallales</taxon>
        <taxon>Clathraceae</taxon>
        <taxon>Clathrus</taxon>
    </lineage>
</organism>
<proteinExistence type="predicted"/>
<name>A0AAV5AGN6_9AGAM</name>
<keyword evidence="2" id="KW-1133">Transmembrane helix</keyword>
<feature type="compositionally biased region" description="Basic and acidic residues" evidence="1">
    <location>
        <begin position="59"/>
        <end position="70"/>
    </location>
</feature>
<keyword evidence="2" id="KW-0812">Transmembrane</keyword>
<dbReference type="Gene3D" id="3.40.50.11350">
    <property type="match status" value="1"/>
</dbReference>
<accession>A0AAV5AGN6</accession>
<sequence length="554" mass="63742">MRILSRYPTRYLVIAAFISFGFILHLTRLVDHHDISPTWGPPPKSDDTQETFSYKSKHQHGDEPTHDESRPVKLDRLSLEELKTLVSGKKGYYVRDWSVGLGWNNMKYIIEAALIQAKLLDRVLVIPSFVYARNCEYDIDVCSEYALMVNREDAVGWDKWNGAPLNTNAWQLPIELMLDLPKLRSYYPVILTPEFMQLHNLDTSNELLTGQWNRDIHKTPNMTSFHVIPNHIFDNDIFRVDTTHPFPSKMNESMEIDTEINAHLREAAGEEKNPLSWDNAVQTLRNKGHYIDDDETAEKFMNRGGWIVTYTYEGLGGMEYTRTVAPTIRQVLPRSRVHGWVEDFTLNADVLFLEGETHLSRKPGGFRFTTLAARDDYTHFVLTYMRPIGPLIALSEKIARRMTGLADGRAWLSAHMRRGDFTVIGWVKDKSLESHLKHVQEIFEQGRKRLVRQVLRGGMPREDDPYFIATDERNSTNLDYMRQNGAVIIYDLLTIEDRREIGWPLLFTDVLGIVEQRVAASSAFFYGHALSSLAGGVVNIRTTMGFDSNTWIID</sequence>
<feature type="region of interest" description="Disordered" evidence="1">
    <location>
        <begin position="38"/>
        <end position="70"/>
    </location>
</feature>
<evidence type="ECO:0000256" key="1">
    <source>
        <dbReference type="SAM" id="MobiDB-lite"/>
    </source>
</evidence>
<comment type="caution">
    <text evidence="3">The sequence shown here is derived from an EMBL/GenBank/DDBJ whole genome shotgun (WGS) entry which is preliminary data.</text>
</comment>
<gene>
    <name evidence="3" type="ORF">Clacol_008056</name>
</gene>
<reference evidence="3" key="1">
    <citation type="submission" date="2021-10" db="EMBL/GenBank/DDBJ databases">
        <title>De novo Genome Assembly of Clathrus columnatus (Basidiomycota, Fungi) Using Illumina and Nanopore Sequence Data.</title>
        <authorList>
            <person name="Ogiso-Tanaka E."/>
            <person name="Itagaki H."/>
            <person name="Hosoya T."/>
            <person name="Hosaka K."/>
        </authorList>
    </citation>
    <scope>NUCLEOTIDE SEQUENCE</scope>
    <source>
        <strain evidence="3">MO-923</strain>
    </source>
</reference>
<keyword evidence="2" id="KW-0472">Membrane</keyword>
<evidence type="ECO:0008006" key="5">
    <source>
        <dbReference type="Google" id="ProtNLM"/>
    </source>
</evidence>
<evidence type="ECO:0000313" key="3">
    <source>
        <dbReference type="EMBL" id="GJJ13799.1"/>
    </source>
</evidence>
<evidence type="ECO:0000256" key="2">
    <source>
        <dbReference type="SAM" id="Phobius"/>
    </source>
</evidence>